<evidence type="ECO:0000313" key="1">
    <source>
        <dbReference type="EMBL" id="PWC06413.1"/>
    </source>
</evidence>
<dbReference type="EMBL" id="QEFB01000013">
    <property type="protein sequence ID" value="PWC06413.1"/>
    <property type="molecule type" value="Genomic_DNA"/>
</dbReference>
<dbReference type="AlphaFoldDB" id="A0A2U1TCA9"/>
<dbReference type="KEGG" id="myl:C3E77_14145"/>
<gene>
    <name evidence="1" type="ORF">DF223_12530</name>
</gene>
<dbReference type="OrthoDB" id="5120955at2"/>
<accession>A0A2U1TCA9</accession>
<evidence type="ECO:0000313" key="2">
    <source>
        <dbReference type="Proteomes" id="UP000244962"/>
    </source>
</evidence>
<reference evidence="2" key="1">
    <citation type="submission" date="2018-04" db="EMBL/GenBank/DDBJ databases">
        <authorList>
            <person name="Liu S."/>
            <person name="Wang Z."/>
            <person name="Li J."/>
        </authorList>
    </citation>
    <scope>NUCLEOTIDE SEQUENCE [LARGE SCALE GENOMIC DNA]</scope>
    <source>
        <strain evidence="2">622</strain>
    </source>
</reference>
<name>A0A2U1TCA9_9MICO</name>
<proteinExistence type="predicted"/>
<dbReference type="Proteomes" id="UP000244962">
    <property type="component" value="Unassembled WGS sequence"/>
</dbReference>
<protein>
    <submittedName>
        <fullName evidence="1">Uncharacterized protein</fullName>
    </submittedName>
</protein>
<keyword evidence="2" id="KW-1185">Reference proteome</keyword>
<organism evidence="1 2">
    <name type="scientific">Mycetocola zhujimingii</name>
    <dbReference type="NCBI Taxonomy" id="2079792"/>
    <lineage>
        <taxon>Bacteria</taxon>
        <taxon>Bacillati</taxon>
        <taxon>Actinomycetota</taxon>
        <taxon>Actinomycetes</taxon>
        <taxon>Micrococcales</taxon>
        <taxon>Microbacteriaceae</taxon>
        <taxon>Mycetocola</taxon>
    </lineage>
</organism>
<dbReference type="RefSeq" id="WP_108392502.1">
    <property type="nucleotide sequence ID" value="NZ_CP026949.1"/>
</dbReference>
<sequence>MQRTTLTIDGHSHVLAQGTQLGSLKAAAEEAVRAGGRFIDLTVVGNVAVSVLVSPGVAIHFTTREVAEDDRDTGVLAEPFDESRHWDISDLF</sequence>
<comment type="caution">
    <text evidence="1">The sequence shown here is derived from an EMBL/GenBank/DDBJ whole genome shotgun (WGS) entry which is preliminary data.</text>
</comment>